<evidence type="ECO:0000256" key="7">
    <source>
        <dbReference type="SAM" id="Phobius"/>
    </source>
</evidence>
<dbReference type="GO" id="GO:0016705">
    <property type="term" value="F:oxidoreductase activity, acting on paired donors, with incorporation or reduction of molecular oxygen"/>
    <property type="evidence" value="ECO:0007669"/>
    <property type="project" value="InterPro"/>
</dbReference>
<dbReference type="InterPro" id="IPR050121">
    <property type="entry name" value="Cytochrome_P450_monoxygenase"/>
</dbReference>
<dbReference type="PANTHER" id="PTHR24305:SF226">
    <property type="entry name" value="CYTOCHROME P450 MONOOXYGENASE"/>
    <property type="match status" value="1"/>
</dbReference>
<dbReference type="EMBL" id="ML986510">
    <property type="protein sequence ID" value="KAF2273428.1"/>
    <property type="molecule type" value="Genomic_DNA"/>
</dbReference>
<dbReference type="InterPro" id="IPR001128">
    <property type="entry name" value="Cyt_P450"/>
</dbReference>
<keyword evidence="9" id="KW-1185">Reference proteome</keyword>
<dbReference type="GO" id="GO:0020037">
    <property type="term" value="F:heme binding"/>
    <property type="evidence" value="ECO:0007669"/>
    <property type="project" value="InterPro"/>
</dbReference>
<evidence type="ECO:0000313" key="8">
    <source>
        <dbReference type="EMBL" id="KAF2273428.1"/>
    </source>
</evidence>
<keyword evidence="6" id="KW-0560">Oxidoreductase</keyword>
<dbReference type="Pfam" id="PF00067">
    <property type="entry name" value="p450"/>
    <property type="match status" value="1"/>
</dbReference>
<reference evidence="8" key="1">
    <citation type="journal article" date="2020" name="Stud. Mycol.">
        <title>101 Dothideomycetes genomes: a test case for predicting lifestyles and emergence of pathogens.</title>
        <authorList>
            <person name="Haridas S."/>
            <person name="Albert R."/>
            <person name="Binder M."/>
            <person name="Bloem J."/>
            <person name="Labutti K."/>
            <person name="Salamov A."/>
            <person name="Andreopoulos B."/>
            <person name="Baker S."/>
            <person name="Barry K."/>
            <person name="Bills G."/>
            <person name="Bluhm B."/>
            <person name="Cannon C."/>
            <person name="Castanera R."/>
            <person name="Culley D."/>
            <person name="Daum C."/>
            <person name="Ezra D."/>
            <person name="Gonzalez J."/>
            <person name="Henrissat B."/>
            <person name="Kuo A."/>
            <person name="Liang C."/>
            <person name="Lipzen A."/>
            <person name="Lutzoni F."/>
            <person name="Magnuson J."/>
            <person name="Mondo S."/>
            <person name="Nolan M."/>
            <person name="Ohm R."/>
            <person name="Pangilinan J."/>
            <person name="Park H.-J."/>
            <person name="Ramirez L."/>
            <person name="Alfaro M."/>
            <person name="Sun H."/>
            <person name="Tritt A."/>
            <person name="Yoshinaga Y."/>
            <person name="Zwiers L.-H."/>
            <person name="Turgeon B."/>
            <person name="Goodwin S."/>
            <person name="Spatafora J."/>
            <person name="Crous P."/>
            <person name="Grigoriev I."/>
        </authorList>
    </citation>
    <scope>NUCLEOTIDE SEQUENCE</scope>
    <source>
        <strain evidence="8">CBS 379.55</strain>
    </source>
</reference>
<evidence type="ECO:0000256" key="2">
    <source>
        <dbReference type="ARBA" id="ARBA00010617"/>
    </source>
</evidence>
<proteinExistence type="inferred from homology"/>
<dbReference type="AlphaFoldDB" id="A0A6A6JBQ5"/>
<evidence type="ECO:0000256" key="3">
    <source>
        <dbReference type="ARBA" id="ARBA00022723"/>
    </source>
</evidence>
<organism evidence="8 9">
    <name type="scientific">Westerdykella ornata</name>
    <dbReference type="NCBI Taxonomy" id="318751"/>
    <lineage>
        <taxon>Eukaryota</taxon>
        <taxon>Fungi</taxon>
        <taxon>Dikarya</taxon>
        <taxon>Ascomycota</taxon>
        <taxon>Pezizomycotina</taxon>
        <taxon>Dothideomycetes</taxon>
        <taxon>Pleosporomycetidae</taxon>
        <taxon>Pleosporales</taxon>
        <taxon>Sporormiaceae</taxon>
        <taxon>Westerdykella</taxon>
    </lineage>
</organism>
<protein>
    <submittedName>
        <fullName evidence="8">Cytochrome P450</fullName>
    </submittedName>
</protein>
<keyword evidence="4 5" id="KW-0408">Iron</keyword>
<dbReference type="RefSeq" id="XP_033650967.1">
    <property type="nucleotide sequence ID" value="XM_033799019.1"/>
</dbReference>
<gene>
    <name evidence="8" type="ORF">EI97DRAFT_436085</name>
</gene>
<dbReference type="OrthoDB" id="1470350at2759"/>
<dbReference type="Proteomes" id="UP000800097">
    <property type="component" value="Unassembled WGS sequence"/>
</dbReference>
<dbReference type="InterPro" id="IPR002403">
    <property type="entry name" value="Cyt_P450_E_grp-IV"/>
</dbReference>
<feature type="binding site" description="axial binding residue" evidence="5">
    <location>
        <position position="471"/>
    </location>
    <ligand>
        <name>heme</name>
        <dbReference type="ChEBI" id="CHEBI:30413"/>
    </ligand>
    <ligandPart>
        <name>Fe</name>
        <dbReference type="ChEBI" id="CHEBI:18248"/>
    </ligandPart>
</feature>
<keyword evidence="7" id="KW-0812">Transmembrane</keyword>
<dbReference type="PROSITE" id="PS00086">
    <property type="entry name" value="CYTOCHROME_P450"/>
    <property type="match status" value="1"/>
</dbReference>
<dbReference type="SUPFAM" id="SSF48264">
    <property type="entry name" value="Cytochrome P450"/>
    <property type="match status" value="1"/>
</dbReference>
<dbReference type="PRINTS" id="PR00385">
    <property type="entry name" value="P450"/>
</dbReference>
<evidence type="ECO:0000256" key="5">
    <source>
        <dbReference type="PIRSR" id="PIRSR602403-1"/>
    </source>
</evidence>
<dbReference type="GO" id="GO:0004497">
    <property type="term" value="F:monooxygenase activity"/>
    <property type="evidence" value="ECO:0007669"/>
    <property type="project" value="UniProtKB-KW"/>
</dbReference>
<dbReference type="InterPro" id="IPR017972">
    <property type="entry name" value="Cyt_P450_CS"/>
</dbReference>
<dbReference type="PANTHER" id="PTHR24305">
    <property type="entry name" value="CYTOCHROME P450"/>
    <property type="match status" value="1"/>
</dbReference>
<sequence>MAPISEILSIGIRYLLYVFLIRCVLVYGYRIFLHPLHNIPGPFVARFSDWYGAHHAFLRRGHEVTYQNHRKYGSVYRHGPNKLVFNTVQALHDIYQNDRLSKSRAYLATKPHPTISNLFNVLDKRLHRTKRRVIGQGINDKAMREFEPLMLSHIDTFVRSLVKSASSTNLDATEPKVVNMTPAIKSLTLDTITHLAFGSPLSLQTQPQRHPYFLRGLAIANYRTNMYIQFPVIKHFDYIERILYPFMWTSQKTFYRTLREMIGQRAMQGKVEGKKDLYEFVRDVKDPETGEGLGMADVWSEAAFLVPAGGDTTATALAATLHYLSHSPSAYTRLAREIRTTFTSASDIRLGPKLASCSYLRAVIDESMRLTPPTPTTLWREEIPSRIKGEKKEPLVVDGIVVPPGTEIGVSIYAIHHNAEYFPEPFAFRPERWLPGETFSDAKGLKKDEAERQRKLTLEAFTPFSLGPRGCAGKAMAYSETSLVLARLLWCLDFERPGANKNRDAERESMGKVPEFRVKDQFSALTEGPELVFRKRGEAWREMFEDEDRAE</sequence>
<feature type="transmembrane region" description="Helical" evidence="7">
    <location>
        <begin position="12"/>
        <end position="32"/>
    </location>
</feature>
<evidence type="ECO:0000313" key="9">
    <source>
        <dbReference type="Proteomes" id="UP000800097"/>
    </source>
</evidence>
<dbReference type="PRINTS" id="PR00465">
    <property type="entry name" value="EP450IV"/>
</dbReference>
<evidence type="ECO:0000256" key="1">
    <source>
        <dbReference type="ARBA" id="ARBA00001971"/>
    </source>
</evidence>
<name>A0A6A6JBQ5_WESOR</name>
<keyword evidence="3 5" id="KW-0479">Metal-binding</keyword>
<comment type="similarity">
    <text evidence="2 6">Belongs to the cytochrome P450 family.</text>
</comment>
<evidence type="ECO:0000256" key="4">
    <source>
        <dbReference type="ARBA" id="ARBA00023004"/>
    </source>
</evidence>
<keyword evidence="7" id="KW-0472">Membrane</keyword>
<dbReference type="GeneID" id="54552194"/>
<keyword evidence="5 6" id="KW-0349">Heme</keyword>
<dbReference type="Gene3D" id="1.10.630.10">
    <property type="entry name" value="Cytochrome P450"/>
    <property type="match status" value="1"/>
</dbReference>
<dbReference type="InterPro" id="IPR036396">
    <property type="entry name" value="Cyt_P450_sf"/>
</dbReference>
<dbReference type="GO" id="GO:0005506">
    <property type="term" value="F:iron ion binding"/>
    <property type="evidence" value="ECO:0007669"/>
    <property type="project" value="InterPro"/>
</dbReference>
<comment type="cofactor">
    <cofactor evidence="1 5">
        <name>heme</name>
        <dbReference type="ChEBI" id="CHEBI:30413"/>
    </cofactor>
</comment>
<accession>A0A6A6JBQ5</accession>
<keyword evidence="7" id="KW-1133">Transmembrane helix</keyword>
<keyword evidence="6" id="KW-0503">Monooxygenase</keyword>
<evidence type="ECO:0000256" key="6">
    <source>
        <dbReference type="RuleBase" id="RU000461"/>
    </source>
</evidence>